<accession>A0A1I1LV55</accession>
<dbReference type="STRING" id="1334022.SAMN04487907_10865"/>
<dbReference type="InterPro" id="IPR027791">
    <property type="entry name" value="Galactosyl_T_C"/>
</dbReference>
<dbReference type="SUPFAM" id="SSF53448">
    <property type="entry name" value="Nucleotide-diphospho-sugar transferases"/>
    <property type="match status" value="1"/>
</dbReference>
<protein>
    <submittedName>
        <fullName evidence="4">Glycosyltransferase like family 2</fullName>
    </submittedName>
</protein>
<name>A0A1I1LV55_9FLAO</name>
<dbReference type="GO" id="GO:0016740">
    <property type="term" value="F:transferase activity"/>
    <property type="evidence" value="ECO:0007669"/>
    <property type="project" value="UniProtKB-KW"/>
</dbReference>
<dbReference type="Proteomes" id="UP000199438">
    <property type="component" value="Unassembled WGS sequence"/>
</dbReference>
<dbReference type="InterPro" id="IPR029044">
    <property type="entry name" value="Nucleotide-diphossugar_trans"/>
</dbReference>
<dbReference type="InterPro" id="IPR001173">
    <property type="entry name" value="Glyco_trans_2-like"/>
</dbReference>
<dbReference type="RefSeq" id="WP_092544074.1">
    <property type="nucleotide sequence ID" value="NZ_FOKV01000008.1"/>
</dbReference>
<dbReference type="EMBL" id="FOKV01000008">
    <property type="protein sequence ID" value="SFC74193.1"/>
    <property type="molecule type" value="Genomic_DNA"/>
</dbReference>
<organism evidence="4 5">
    <name type="scientific">Zunongwangia mangrovi</name>
    <dbReference type="NCBI Taxonomy" id="1334022"/>
    <lineage>
        <taxon>Bacteria</taxon>
        <taxon>Pseudomonadati</taxon>
        <taxon>Bacteroidota</taxon>
        <taxon>Flavobacteriia</taxon>
        <taxon>Flavobacteriales</taxon>
        <taxon>Flavobacteriaceae</taxon>
        <taxon>Zunongwangia</taxon>
    </lineage>
</organism>
<proteinExistence type="predicted"/>
<evidence type="ECO:0000259" key="3">
    <source>
        <dbReference type="Pfam" id="PF02709"/>
    </source>
</evidence>
<feature type="domain" description="Glycosyltransferase 2-like" evidence="2">
    <location>
        <begin position="11"/>
        <end position="114"/>
    </location>
</feature>
<evidence type="ECO:0000313" key="5">
    <source>
        <dbReference type="Proteomes" id="UP000199438"/>
    </source>
</evidence>
<dbReference type="Pfam" id="PF02709">
    <property type="entry name" value="Glyco_transf_7C"/>
    <property type="match status" value="1"/>
</dbReference>
<dbReference type="CDD" id="cd00761">
    <property type="entry name" value="Glyco_tranf_GTA_type"/>
    <property type="match status" value="1"/>
</dbReference>
<dbReference type="Gene3D" id="3.90.550.10">
    <property type="entry name" value="Spore Coat Polysaccharide Biosynthesis Protein SpsA, Chain A"/>
    <property type="match status" value="1"/>
</dbReference>
<keyword evidence="5" id="KW-1185">Reference proteome</keyword>
<dbReference type="Pfam" id="PF00535">
    <property type="entry name" value="Glycos_transf_2"/>
    <property type="match status" value="1"/>
</dbReference>
<sequence length="357" mass="42021">MLSLILTYRDRELEIVKRCLTSLQVQNDQDFKVFLVNYGSSESFTLKLEKLIKSYDFLEYIYVPAYGQLWNKSRAINIALKKCNSSLLCVADIDLLFHPNFVQKTKQLYKEKGIVYFKTGFLDRQTTGENLIFENSKVSFSSNKDVTGITLYQTEILKKINGYDEFYHGWGAEDTDVHLRLKNEGYSVHFYDEEILVKHQWHPKQYRSKKSNFPFHTNLEKINHRYMTFQDQHKTTQANGEFEWGKIPDITKLKDLQKPMHKYEISSECFQFDAFIVGIFPCLKKASEIKITTDIRSKSIKNQIKKISGKKHIRTYSLEGVNNTLLEAIIQHHRLALYHYNIDWENEEILLKIVPDA</sequence>
<dbReference type="OrthoDB" id="6717394at2"/>
<evidence type="ECO:0000259" key="2">
    <source>
        <dbReference type="Pfam" id="PF00535"/>
    </source>
</evidence>
<reference evidence="5" key="1">
    <citation type="submission" date="2016-10" db="EMBL/GenBank/DDBJ databases">
        <authorList>
            <person name="Varghese N."/>
            <person name="Submissions S."/>
        </authorList>
    </citation>
    <scope>NUCLEOTIDE SEQUENCE [LARGE SCALE GENOMIC DNA]</scope>
    <source>
        <strain evidence="5">DSM 24499</strain>
    </source>
</reference>
<feature type="domain" description="Galactosyltransferase C-terminal" evidence="3">
    <location>
        <begin position="133"/>
        <end position="194"/>
    </location>
</feature>
<evidence type="ECO:0000256" key="1">
    <source>
        <dbReference type="ARBA" id="ARBA00022679"/>
    </source>
</evidence>
<evidence type="ECO:0000313" key="4">
    <source>
        <dbReference type="EMBL" id="SFC74193.1"/>
    </source>
</evidence>
<gene>
    <name evidence="4" type="ORF">SAMN04487907_10865</name>
</gene>
<dbReference type="AlphaFoldDB" id="A0A1I1LV55"/>
<keyword evidence="1 4" id="KW-0808">Transferase</keyword>